<organism evidence="2 3">
    <name type="scientific">Plasmodium yoelii 17X</name>
    <dbReference type="NCBI Taxonomy" id="1323249"/>
    <lineage>
        <taxon>Eukaryota</taxon>
        <taxon>Sar</taxon>
        <taxon>Alveolata</taxon>
        <taxon>Apicomplexa</taxon>
        <taxon>Aconoidasida</taxon>
        <taxon>Haemosporida</taxon>
        <taxon>Plasmodiidae</taxon>
        <taxon>Plasmodium</taxon>
        <taxon>Plasmodium (Vinckeia)</taxon>
    </lineage>
</organism>
<dbReference type="EMBL" id="KI635723">
    <property type="protein sequence ID" value="ETB63240.1"/>
    <property type="molecule type" value="Genomic_DNA"/>
</dbReference>
<dbReference type="AlphaFoldDB" id="V7PVS8"/>
<proteinExistence type="predicted"/>
<gene>
    <name evidence="2" type="ORF">YYC_00079</name>
</gene>
<keyword evidence="1" id="KW-0812">Transmembrane</keyword>
<keyword evidence="1" id="KW-1133">Transmembrane helix</keyword>
<keyword evidence="1" id="KW-0472">Membrane</keyword>
<dbReference type="OrthoDB" id="372874at2759"/>
<dbReference type="NCBIfam" id="TIGR01597">
    <property type="entry name" value="PYST-B"/>
    <property type="match status" value="1"/>
</dbReference>
<keyword evidence="3" id="KW-1185">Reference proteome</keyword>
<evidence type="ECO:0000256" key="1">
    <source>
        <dbReference type="SAM" id="Phobius"/>
    </source>
</evidence>
<evidence type="ECO:0000313" key="2">
    <source>
        <dbReference type="EMBL" id="ETB63240.1"/>
    </source>
</evidence>
<accession>V7PVS8</accession>
<evidence type="ECO:0000313" key="3">
    <source>
        <dbReference type="Proteomes" id="UP000018538"/>
    </source>
</evidence>
<dbReference type="InterPro" id="IPR006484">
    <property type="entry name" value="PYST_B"/>
</dbReference>
<feature type="transmembrane region" description="Helical" evidence="1">
    <location>
        <begin position="192"/>
        <end position="215"/>
    </location>
</feature>
<dbReference type="Pfam" id="PF09592">
    <property type="entry name" value="DUF2031"/>
    <property type="match status" value="1"/>
</dbReference>
<protein>
    <recommendedName>
        <fullName evidence="4">Fam-b protein</fullName>
    </recommendedName>
</protein>
<evidence type="ECO:0008006" key="4">
    <source>
        <dbReference type="Google" id="ProtNLM"/>
    </source>
</evidence>
<reference evidence="2 3" key="1">
    <citation type="submission" date="2013-11" db="EMBL/GenBank/DDBJ databases">
        <title>The Genome Sequence of Plasmodium yoelii 17X.</title>
        <authorList>
            <consortium name="The Broad Institute Genomics Platform"/>
            <consortium name="The Broad Institute Genome Sequencing Center for Infectious Disease"/>
            <person name="Neafsey D."/>
            <person name="Adams J."/>
            <person name="Walker B."/>
            <person name="Young S.K."/>
            <person name="Zeng Q."/>
            <person name="Gargeya S."/>
            <person name="Fitzgerald M."/>
            <person name="Haas B."/>
            <person name="Abouelleil A."/>
            <person name="Alvarado L."/>
            <person name="Chapman S.B."/>
            <person name="Gainer-Dewar J."/>
            <person name="Goldberg J."/>
            <person name="Griggs A."/>
            <person name="Gujja S."/>
            <person name="Hansen M."/>
            <person name="Howarth C."/>
            <person name="Imamovic A."/>
            <person name="Ireland A."/>
            <person name="Larimer J."/>
            <person name="McCowan C."/>
            <person name="Murphy C."/>
            <person name="Pearson M."/>
            <person name="Poon T.W."/>
            <person name="Priest M."/>
            <person name="Roberts A."/>
            <person name="Saif S."/>
            <person name="Shea T."/>
            <person name="Sykes S."/>
            <person name="Wortman J."/>
            <person name="Nusbaum C."/>
            <person name="Birren B."/>
        </authorList>
    </citation>
    <scope>NUCLEOTIDE SEQUENCE [LARGE SCALE GENOMIC DNA]</scope>
    <source>
        <strain evidence="2 3">17X</strain>
    </source>
</reference>
<dbReference type="Proteomes" id="UP000018538">
    <property type="component" value="Unassembled WGS sequence"/>
</dbReference>
<sequence length="240" mass="28529">MRVCIFKYVFFSIIICFFEYAKNKLYLVNERSVYLERNVINFRNNRILANAENQFNLNDFYQSTLSLVNQFNDNDELRYIRNTINSQIRKHKKKNTLPNLNNVDKKTKKLIDEIQKELEVKKEFGNKKDYKLIIQPIHDKRIIKKDENNSVSEHENYNFDSEYIDVTLSNDYKKLKIKQKLKKKNISLLKKFAIFMLSHIVVVTSGGGYLILLAIPCTISLFKKCWEILRLAIKQSKLSK</sequence>
<name>V7PVS8_PLAYE</name>